<accession>A0A6J7H9T1</accession>
<organism evidence="3">
    <name type="scientific">freshwater metagenome</name>
    <dbReference type="NCBI Taxonomy" id="449393"/>
    <lineage>
        <taxon>unclassified sequences</taxon>
        <taxon>metagenomes</taxon>
        <taxon>ecological metagenomes</taxon>
    </lineage>
</organism>
<dbReference type="SUPFAM" id="SSF53335">
    <property type="entry name" value="S-adenosyl-L-methionine-dependent methyltransferases"/>
    <property type="match status" value="1"/>
</dbReference>
<keyword evidence="1" id="KW-0620">Polyamine biosynthesis</keyword>
<evidence type="ECO:0000259" key="2">
    <source>
        <dbReference type="Pfam" id="PF13649"/>
    </source>
</evidence>
<dbReference type="PANTHER" id="PTHR43317:SF1">
    <property type="entry name" value="THERMOSPERMINE SYNTHASE ACAULIS5"/>
    <property type="match status" value="1"/>
</dbReference>
<dbReference type="AlphaFoldDB" id="A0A6J7H9T1"/>
<dbReference type="CDD" id="cd02440">
    <property type="entry name" value="AdoMet_MTases"/>
    <property type="match status" value="1"/>
</dbReference>
<dbReference type="GO" id="GO:0006596">
    <property type="term" value="P:polyamine biosynthetic process"/>
    <property type="evidence" value="ECO:0007669"/>
    <property type="project" value="UniProtKB-KW"/>
</dbReference>
<dbReference type="InterPro" id="IPR041698">
    <property type="entry name" value="Methyltransf_25"/>
</dbReference>
<gene>
    <name evidence="3" type="ORF">UFOPK3564_01666</name>
</gene>
<dbReference type="PANTHER" id="PTHR43317">
    <property type="entry name" value="THERMOSPERMINE SYNTHASE ACAULIS5"/>
    <property type="match status" value="1"/>
</dbReference>
<evidence type="ECO:0000256" key="1">
    <source>
        <dbReference type="ARBA" id="ARBA00023115"/>
    </source>
</evidence>
<protein>
    <submittedName>
        <fullName evidence="3">Unannotated protein</fullName>
    </submittedName>
</protein>
<evidence type="ECO:0000313" key="3">
    <source>
        <dbReference type="EMBL" id="CAB4917751.1"/>
    </source>
</evidence>
<proteinExistence type="predicted"/>
<dbReference type="EMBL" id="CAFBMK010000090">
    <property type="protein sequence ID" value="CAB4917751.1"/>
    <property type="molecule type" value="Genomic_DNA"/>
</dbReference>
<dbReference type="InterPro" id="IPR029063">
    <property type="entry name" value="SAM-dependent_MTases_sf"/>
</dbReference>
<dbReference type="Pfam" id="PF13649">
    <property type="entry name" value="Methyltransf_25"/>
    <property type="match status" value="1"/>
</dbReference>
<sequence>MARRAAARRGGRQAEPVRVESGVGTLELQPDRARPGGRLLLIDGLAHGYVDLDDPTHLELDYVARIGAALEVLVPRGGPADVLHLGGGAFSLPRYLASTRPQVHQTVVERSGAVIRLAEKHLRLRRGERLSVLQADGAAVVRKSPDDAFDLVLGDAFVGTETPPAMATGAFAAEVARVLRPGGRYLLNVVDQPPWPFAAQQAGVLRHAFAHVLAFGGRDVVRGRHAGNVLFLASDRPLPADALARRIAGGAHPAELVPAERLAGWG</sequence>
<feature type="domain" description="Methyltransferase" evidence="2">
    <location>
        <begin position="82"/>
        <end position="183"/>
    </location>
</feature>
<dbReference type="NCBIfam" id="NF037959">
    <property type="entry name" value="MFS_SpdSyn"/>
    <property type="match status" value="1"/>
</dbReference>
<dbReference type="Gene3D" id="3.40.50.150">
    <property type="entry name" value="Vaccinia Virus protein VP39"/>
    <property type="match status" value="1"/>
</dbReference>
<reference evidence="3" key="1">
    <citation type="submission" date="2020-05" db="EMBL/GenBank/DDBJ databases">
        <authorList>
            <person name="Chiriac C."/>
            <person name="Salcher M."/>
            <person name="Ghai R."/>
            <person name="Kavagutti S V."/>
        </authorList>
    </citation>
    <scope>NUCLEOTIDE SEQUENCE</scope>
</reference>
<name>A0A6J7H9T1_9ZZZZ</name>